<dbReference type="KEGG" id="sfiy:F0344_34945"/>
<dbReference type="EMBL" id="CP045703">
    <property type="protein sequence ID" value="QNE79650.1"/>
    <property type="molecule type" value="Genomic_DNA"/>
</dbReference>
<dbReference type="Proteomes" id="UP000515307">
    <property type="component" value="Plasmid unnamed1"/>
</dbReference>
<evidence type="ECO:0000313" key="2">
    <source>
        <dbReference type="EMBL" id="QNE79650.1"/>
    </source>
</evidence>
<sequence>MSTKATTLVDQAKQWASNYGSFSNGEEGAAYTAPLRVRAAWESQDADAVAGMFTENGSLLLGDEQLTSREQIREHLREAFREQYRGTRIPEEPLEVKMLAPDVALAVTQGGQVAESAETWAPEAEYRAMWVLVKRDGDWQVSCRQTSPLKS</sequence>
<name>A0A7G7BWD5_9ACTN</name>
<dbReference type="InterPro" id="IPR027843">
    <property type="entry name" value="DUF4440"/>
</dbReference>
<keyword evidence="3" id="KW-1185">Reference proteome</keyword>
<feature type="domain" description="DUF4440" evidence="1">
    <location>
        <begin position="36"/>
        <end position="141"/>
    </location>
</feature>
<dbReference type="InterPro" id="IPR011944">
    <property type="entry name" value="Steroid_delta5-4_isomerase"/>
</dbReference>
<gene>
    <name evidence="2" type="ORF">F0344_34945</name>
</gene>
<evidence type="ECO:0000313" key="3">
    <source>
        <dbReference type="Proteomes" id="UP000515307"/>
    </source>
</evidence>
<evidence type="ECO:0000259" key="1">
    <source>
        <dbReference type="Pfam" id="PF14534"/>
    </source>
</evidence>
<dbReference type="AlphaFoldDB" id="A0A7G7BWD5"/>
<keyword evidence="2" id="KW-0614">Plasmid</keyword>
<dbReference type="Gene3D" id="3.10.450.50">
    <property type="match status" value="1"/>
</dbReference>
<dbReference type="SUPFAM" id="SSF54427">
    <property type="entry name" value="NTF2-like"/>
    <property type="match status" value="1"/>
</dbReference>
<dbReference type="RefSeq" id="WP_185303138.1">
    <property type="nucleotide sequence ID" value="NZ_CP045703.1"/>
</dbReference>
<accession>A0A7G7BWD5</accession>
<protein>
    <submittedName>
        <fullName evidence="2">SgcJ/EcaC family oxidoreductase</fullName>
    </submittedName>
</protein>
<dbReference type="NCBIfam" id="TIGR02246">
    <property type="entry name" value="SgcJ/EcaC family oxidoreductase"/>
    <property type="match status" value="1"/>
</dbReference>
<geneLocation type="plasmid" evidence="2 3">
    <name>unnamed1</name>
</geneLocation>
<proteinExistence type="predicted"/>
<dbReference type="Pfam" id="PF14534">
    <property type="entry name" value="DUF4440"/>
    <property type="match status" value="1"/>
</dbReference>
<reference evidence="3" key="1">
    <citation type="submission" date="2019-10" db="EMBL/GenBank/DDBJ databases">
        <title>Antimicrobial potential of Antarctic Bacteria.</title>
        <authorList>
            <person name="Benaud N."/>
            <person name="Edwards R.J."/>
            <person name="Ferrari B.C."/>
        </authorList>
    </citation>
    <scope>NUCLEOTIDE SEQUENCE [LARGE SCALE GENOMIC DNA]</scope>
    <source>
        <strain evidence="3">NBSH44</strain>
        <plasmid evidence="3">unnamed1</plasmid>
    </source>
</reference>
<organism evidence="2 3">
    <name type="scientific">Streptomyces finlayi</name>
    <dbReference type="NCBI Taxonomy" id="67296"/>
    <lineage>
        <taxon>Bacteria</taxon>
        <taxon>Bacillati</taxon>
        <taxon>Actinomycetota</taxon>
        <taxon>Actinomycetes</taxon>
        <taxon>Kitasatosporales</taxon>
        <taxon>Streptomycetaceae</taxon>
        <taxon>Streptomyces</taxon>
    </lineage>
</organism>
<dbReference type="InterPro" id="IPR032710">
    <property type="entry name" value="NTF2-like_dom_sf"/>
</dbReference>